<dbReference type="Pfam" id="PF00486">
    <property type="entry name" value="Trans_reg_C"/>
    <property type="match status" value="1"/>
</dbReference>
<feature type="DNA-binding region" description="OmpR/PhoB-type" evidence="4">
    <location>
        <begin position="1"/>
        <end position="54"/>
    </location>
</feature>
<reference evidence="7" key="1">
    <citation type="journal article" date="2019" name="Int. J. Syst. Evol. Microbiol.">
        <title>The Global Catalogue of Microorganisms (GCM) 10K type strain sequencing project: providing services to taxonomists for standard genome sequencing and annotation.</title>
        <authorList>
            <consortium name="The Broad Institute Genomics Platform"/>
            <consortium name="The Broad Institute Genome Sequencing Center for Infectious Disease"/>
            <person name="Wu L."/>
            <person name="Ma J."/>
        </authorList>
    </citation>
    <scope>NUCLEOTIDE SEQUENCE [LARGE SCALE GENOMIC DNA]</scope>
    <source>
        <strain evidence="7">CGMCC 1.7693</strain>
    </source>
</reference>
<keyword evidence="3" id="KW-0804">Transcription</keyword>
<dbReference type="EMBL" id="BMLW01000002">
    <property type="protein sequence ID" value="GGP08597.1"/>
    <property type="molecule type" value="Genomic_DNA"/>
</dbReference>
<evidence type="ECO:0000256" key="4">
    <source>
        <dbReference type="PROSITE-ProRule" id="PRU01091"/>
    </source>
</evidence>
<proteinExistence type="predicted"/>
<comment type="caution">
    <text evidence="6">The sequence shown here is derived from an EMBL/GenBank/DDBJ whole genome shotgun (WGS) entry which is preliminary data.</text>
</comment>
<gene>
    <name evidence="6" type="ORF">GCM10011346_09270</name>
</gene>
<keyword evidence="2 4" id="KW-0238">DNA-binding</keyword>
<evidence type="ECO:0000256" key="1">
    <source>
        <dbReference type="ARBA" id="ARBA00023015"/>
    </source>
</evidence>
<accession>A0ABQ2NRA4</accession>
<evidence type="ECO:0000256" key="2">
    <source>
        <dbReference type="ARBA" id="ARBA00023125"/>
    </source>
</evidence>
<evidence type="ECO:0000256" key="3">
    <source>
        <dbReference type="ARBA" id="ARBA00023163"/>
    </source>
</evidence>
<sequence length="58" mass="6874">MSKNTLSELLWGTDQYIDENALQVNLTRLRKTLRQLNLENQIETIRGQGYRLKELEQP</sequence>
<keyword evidence="7" id="KW-1185">Reference proteome</keyword>
<dbReference type="SUPFAM" id="SSF46894">
    <property type="entry name" value="C-terminal effector domain of the bipartite response regulators"/>
    <property type="match status" value="1"/>
</dbReference>
<keyword evidence="1" id="KW-0805">Transcription regulation</keyword>
<dbReference type="InterPro" id="IPR016032">
    <property type="entry name" value="Sig_transdc_resp-reg_C-effctor"/>
</dbReference>
<dbReference type="InterPro" id="IPR001867">
    <property type="entry name" value="OmpR/PhoB-type_DNA-bd"/>
</dbReference>
<evidence type="ECO:0000313" key="7">
    <source>
        <dbReference type="Proteomes" id="UP000641206"/>
    </source>
</evidence>
<organism evidence="6 7">
    <name type="scientific">Oceanobacillus neutriphilus</name>
    <dbReference type="NCBI Taxonomy" id="531815"/>
    <lineage>
        <taxon>Bacteria</taxon>
        <taxon>Bacillati</taxon>
        <taxon>Bacillota</taxon>
        <taxon>Bacilli</taxon>
        <taxon>Bacillales</taxon>
        <taxon>Bacillaceae</taxon>
        <taxon>Oceanobacillus</taxon>
    </lineage>
</organism>
<name>A0ABQ2NRA4_9BACI</name>
<dbReference type="Gene3D" id="1.10.10.10">
    <property type="entry name" value="Winged helix-like DNA-binding domain superfamily/Winged helix DNA-binding domain"/>
    <property type="match status" value="1"/>
</dbReference>
<evidence type="ECO:0000259" key="5">
    <source>
        <dbReference type="PROSITE" id="PS51755"/>
    </source>
</evidence>
<protein>
    <recommendedName>
        <fullName evidence="5">OmpR/PhoB-type domain-containing protein</fullName>
    </recommendedName>
</protein>
<dbReference type="Proteomes" id="UP000641206">
    <property type="component" value="Unassembled WGS sequence"/>
</dbReference>
<evidence type="ECO:0000313" key="6">
    <source>
        <dbReference type="EMBL" id="GGP08597.1"/>
    </source>
</evidence>
<dbReference type="CDD" id="cd00383">
    <property type="entry name" value="trans_reg_C"/>
    <property type="match status" value="1"/>
</dbReference>
<dbReference type="InterPro" id="IPR036388">
    <property type="entry name" value="WH-like_DNA-bd_sf"/>
</dbReference>
<feature type="domain" description="OmpR/PhoB-type" evidence="5">
    <location>
        <begin position="1"/>
        <end position="54"/>
    </location>
</feature>
<dbReference type="PROSITE" id="PS51755">
    <property type="entry name" value="OMPR_PHOB"/>
    <property type="match status" value="1"/>
</dbReference>